<accession>A0ABV8WGY2</accession>
<name>A0ABV8WGY2_9MICC</name>
<evidence type="ECO:0008006" key="3">
    <source>
        <dbReference type="Google" id="ProtNLM"/>
    </source>
</evidence>
<comment type="caution">
    <text evidence="1">The sequence shown here is derived from an EMBL/GenBank/DDBJ whole genome shotgun (WGS) entry which is preliminary data.</text>
</comment>
<sequence>MTTRAVASLLRRACLLAATLAVIAGLLGMHVLTSGHSSHASMSGGAIAGHTAVAHSAGDVHAVHAGHHATARAPDPALDEPVLGSAGCGGSCPAAQEPGAPCVPTAPSGPVTISPPHASLANLPVPAAAGKRGAGYSYLPPSPTPCDLSISRT</sequence>
<dbReference type="Proteomes" id="UP001595778">
    <property type="component" value="Unassembled WGS sequence"/>
</dbReference>
<evidence type="ECO:0000313" key="1">
    <source>
        <dbReference type="EMBL" id="MFC4395340.1"/>
    </source>
</evidence>
<keyword evidence="2" id="KW-1185">Reference proteome</keyword>
<protein>
    <recommendedName>
        <fullName evidence="3">DUF2946 domain-containing protein</fullName>
    </recommendedName>
</protein>
<gene>
    <name evidence="1" type="ORF">ACFO0G_04490</name>
</gene>
<evidence type="ECO:0000313" key="2">
    <source>
        <dbReference type="Proteomes" id="UP001595778"/>
    </source>
</evidence>
<reference evidence="2" key="1">
    <citation type="journal article" date="2019" name="Int. J. Syst. Evol. Microbiol.">
        <title>The Global Catalogue of Microorganisms (GCM) 10K type strain sequencing project: providing services to taxonomists for standard genome sequencing and annotation.</title>
        <authorList>
            <consortium name="The Broad Institute Genomics Platform"/>
            <consortium name="The Broad Institute Genome Sequencing Center for Infectious Disease"/>
            <person name="Wu L."/>
            <person name="Ma J."/>
        </authorList>
    </citation>
    <scope>NUCLEOTIDE SEQUENCE [LARGE SCALE GENOMIC DNA]</scope>
    <source>
        <strain evidence="2">PJ61</strain>
    </source>
</reference>
<organism evidence="1 2">
    <name type="scientific">Arthrobacter sedimenti</name>
    <dbReference type="NCBI Taxonomy" id="2694931"/>
    <lineage>
        <taxon>Bacteria</taxon>
        <taxon>Bacillati</taxon>
        <taxon>Actinomycetota</taxon>
        <taxon>Actinomycetes</taxon>
        <taxon>Micrococcales</taxon>
        <taxon>Micrococcaceae</taxon>
        <taxon>Arthrobacter</taxon>
    </lineage>
</organism>
<dbReference type="EMBL" id="JBHSDQ010000001">
    <property type="protein sequence ID" value="MFC4395340.1"/>
    <property type="molecule type" value="Genomic_DNA"/>
</dbReference>
<dbReference type="RefSeq" id="WP_286398814.1">
    <property type="nucleotide sequence ID" value="NZ_JBHSDQ010000001.1"/>
</dbReference>
<proteinExistence type="predicted"/>